<feature type="transmembrane region" description="Helical" evidence="1">
    <location>
        <begin position="62"/>
        <end position="82"/>
    </location>
</feature>
<dbReference type="OrthoDB" id="3350812at2759"/>
<name>A0A8H6HWF1_9AGAR</name>
<keyword evidence="3" id="KW-1185">Reference proteome</keyword>
<comment type="caution">
    <text evidence="2">The sequence shown here is derived from an EMBL/GenBank/DDBJ whole genome shotgun (WGS) entry which is preliminary data.</text>
</comment>
<organism evidence="2 3">
    <name type="scientific">Ephemerocybe angulata</name>
    <dbReference type="NCBI Taxonomy" id="980116"/>
    <lineage>
        <taxon>Eukaryota</taxon>
        <taxon>Fungi</taxon>
        <taxon>Dikarya</taxon>
        <taxon>Basidiomycota</taxon>
        <taxon>Agaricomycotina</taxon>
        <taxon>Agaricomycetes</taxon>
        <taxon>Agaricomycetidae</taxon>
        <taxon>Agaricales</taxon>
        <taxon>Agaricineae</taxon>
        <taxon>Psathyrellaceae</taxon>
        <taxon>Ephemerocybe</taxon>
    </lineage>
</organism>
<dbReference type="EMBL" id="JACGCI010000037">
    <property type="protein sequence ID" value="KAF6753779.1"/>
    <property type="molecule type" value="Genomic_DNA"/>
</dbReference>
<reference evidence="2 3" key="1">
    <citation type="submission" date="2020-07" db="EMBL/GenBank/DDBJ databases">
        <title>Comparative genomics of pyrophilous fungi reveals a link between fire events and developmental genes.</title>
        <authorList>
            <consortium name="DOE Joint Genome Institute"/>
            <person name="Steindorff A.S."/>
            <person name="Carver A."/>
            <person name="Calhoun S."/>
            <person name="Stillman K."/>
            <person name="Liu H."/>
            <person name="Lipzen A."/>
            <person name="Pangilinan J."/>
            <person name="Labutti K."/>
            <person name="Bruns T.D."/>
            <person name="Grigoriev I.V."/>
        </authorList>
    </citation>
    <scope>NUCLEOTIDE SEQUENCE [LARGE SCALE GENOMIC DNA]</scope>
    <source>
        <strain evidence="2 3">CBS 144469</strain>
    </source>
</reference>
<dbReference type="Proteomes" id="UP000521943">
    <property type="component" value="Unassembled WGS sequence"/>
</dbReference>
<gene>
    <name evidence="2" type="ORF">DFP72DRAFT_393765</name>
</gene>
<evidence type="ECO:0000256" key="1">
    <source>
        <dbReference type="SAM" id="Phobius"/>
    </source>
</evidence>
<keyword evidence="1" id="KW-0472">Membrane</keyword>
<feature type="transmembrane region" description="Helical" evidence="1">
    <location>
        <begin position="20"/>
        <end position="41"/>
    </location>
</feature>
<keyword evidence="1" id="KW-1133">Transmembrane helix</keyword>
<dbReference type="AlphaFoldDB" id="A0A8H6HWF1"/>
<keyword evidence="1" id="KW-0812">Transmembrane</keyword>
<protein>
    <submittedName>
        <fullName evidence="2">Uncharacterized protein</fullName>
    </submittedName>
</protein>
<evidence type="ECO:0000313" key="3">
    <source>
        <dbReference type="Proteomes" id="UP000521943"/>
    </source>
</evidence>
<accession>A0A8H6HWF1</accession>
<sequence length="180" mass="19828">MVSTFAPLPGLSCIFQQGSSLYMAMAYVAMLYSVTIGMLRYRELGPLGGRRFGIVGQLYRGGLLYFFVLGALCIGNIVSNIAGTRGYQHIFSEIQIYLHSIIATRITFQLRQFSVDGANYSPTQIDIQPASTNSNLGEIQLSDVSKRCIPTLRGSVQVQVGRDVDYRGMSSLRFVSDSEC</sequence>
<evidence type="ECO:0000313" key="2">
    <source>
        <dbReference type="EMBL" id="KAF6753779.1"/>
    </source>
</evidence>
<proteinExistence type="predicted"/>